<dbReference type="PANTHER" id="PTHR43165:SF1">
    <property type="entry name" value="PHOSPHODIESTERASE MJ0936"/>
    <property type="match status" value="1"/>
</dbReference>
<dbReference type="EMBL" id="JBHUDJ010000001">
    <property type="protein sequence ID" value="MFD1585871.1"/>
    <property type="molecule type" value="Genomic_DNA"/>
</dbReference>
<evidence type="ECO:0000313" key="4">
    <source>
        <dbReference type="Proteomes" id="UP001597119"/>
    </source>
</evidence>
<dbReference type="InterPro" id="IPR000979">
    <property type="entry name" value="Phosphodiesterase_MJ0936/Vps29"/>
</dbReference>
<dbReference type="InterPro" id="IPR024654">
    <property type="entry name" value="Calcineurin-like_PHP_lpxH"/>
</dbReference>
<proteinExistence type="inferred from homology"/>
<dbReference type="RefSeq" id="WP_247376958.1">
    <property type="nucleotide sequence ID" value="NZ_JALLGV010000003.1"/>
</dbReference>
<dbReference type="Pfam" id="PF12850">
    <property type="entry name" value="Metallophos_2"/>
    <property type="match status" value="1"/>
</dbReference>
<comment type="cofactor">
    <cofactor evidence="1">
        <name>a divalent metal cation</name>
        <dbReference type="ChEBI" id="CHEBI:60240"/>
    </cofactor>
</comment>
<evidence type="ECO:0000313" key="3">
    <source>
        <dbReference type="EMBL" id="MFD1585871.1"/>
    </source>
</evidence>
<dbReference type="SUPFAM" id="SSF56300">
    <property type="entry name" value="Metallo-dependent phosphatases"/>
    <property type="match status" value="1"/>
</dbReference>
<keyword evidence="4" id="KW-1185">Reference proteome</keyword>
<dbReference type="PANTHER" id="PTHR43165">
    <property type="entry name" value="METALLOPHOSPHOESTERASE"/>
    <property type="match status" value="1"/>
</dbReference>
<protein>
    <recommendedName>
        <fullName evidence="1">Phosphoesterase</fullName>
        <ecNumber evidence="1">3.1.4.-</ecNumber>
    </recommendedName>
</protein>
<comment type="caution">
    <text evidence="3">The sequence shown here is derived from an EMBL/GenBank/DDBJ whole genome shotgun (WGS) entry which is preliminary data.</text>
</comment>
<organism evidence="3 4">
    <name type="scientific">Halorientalis brevis</name>
    <dbReference type="NCBI Taxonomy" id="1126241"/>
    <lineage>
        <taxon>Archaea</taxon>
        <taxon>Methanobacteriati</taxon>
        <taxon>Methanobacteriota</taxon>
        <taxon>Stenosarchaea group</taxon>
        <taxon>Halobacteria</taxon>
        <taxon>Halobacteriales</taxon>
        <taxon>Haloarculaceae</taxon>
        <taxon>Halorientalis</taxon>
    </lineage>
</organism>
<dbReference type="InterPro" id="IPR041802">
    <property type="entry name" value="MPP_YfcE"/>
</dbReference>
<dbReference type="EC" id="3.1.4.-" evidence="1"/>
<evidence type="ECO:0000256" key="1">
    <source>
        <dbReference type="RuleBase" id="RU362039"/>
    </source>
</evidence>
<dbReference type="CDD" id="cd00841">
    <property type="entry name" value="MPP_YfcE"/>
    <property type="match status" value="1"/>
</dbReference>
<dbReference type="InterPro" id="IPR029052">
    <property type="entry name" value="Metallo-depent_PP-like"/>
</dbReference>
<dbReference type="GO" id="GO:0046872">
    <property type="term" value="F:metal ion binding"/>
    <property type="evidence" value="ECO:0007669"/>
    <property type="project" value="UniProtKB-KW"/>
</dbReference>
<dbReference type="AlphaFoldDB" id="A0ABD6C848"/>
<dbReference type="NCBIfam" id="TIGR00040">
    <property type="entry name" value="yfcE"/>
    <property type="match status" value="1"/>
</dbReference>
<accession>A0ABD6C848</accession>
<gene>
    <name evidence="3" type="ORF">ACFR9U_02665</name>
</gene>
<feature type="domain" description="Calcineurin-like phosphoesterase" evidence="2">
    <location>
        <begin position="1"/>
        <end position="161"/>
    </location>
</feature>
<comment type="similarity">
    <text evidence="1">Belongs to the metallophosphoesterase superfamily. YfcE family.</text>
</comment>
<reference evidence="3 4" key="1">
    <citation type="journal article" date="2019" name="Int. J. Syst. Evol. Microbiol.">
        <title>The Global Catalogue of Microorganisms (GCM) 10K type strain sequencing project: providing services to taxonomists for standard genome sequencing and annotation.</title>
        <authorList>
            <consortium name="The Broad Institute Genomics Platform"/>
            <consortium name="The Broad Institute Genome Sequencing Center for Infectious Disease"/>
            <person name="Wu L."/>
            <person name="Ma J."/>
        </authorList>
    </citation>
    <scope>NUCLEOTIDE SEQUENCE [LARGE SCALE GENOMIC DNA]</scope>
    <source>
        <strain evidence="3 4">CGMCC 1.12125</strain>
    </source>
</reference>
<sequence length="170" mass="18329">MHVGIVSDTHDNYSAAERAAELFADRGVETVLHCGDFIAPPLLAAFDGHDFAFHGVLGNNDGELDGLETTIDGLGPESQLHGRYATLELGGKRIHMLHGDQGIETVNARAESGEYDYVLYGHFHVAEQRDVDGTTVVNPGAHFPTVPAENRSVAVLDTETDETEFVEITG</sequence>
<name>A0ABD6C848_9EURY</name>
<dbReference type="GO" id="GO:0016787">
    <property type="term" value="F:hydrolase activity"/>
    <property type="evidence" value="ECO:0007669"/>
    <property type="project" value="UniProtKB-UniRule"/>
</dbReference>
<dbReference type="Proteomes" id="UP001597119">
    <property type="component" value="Unassembled WGS sequence"/>
</dbReference>
<dbReference type="InterPro" id="IPR053193">
    <property type="entry name" value="MetalloPDE_YfcE-like"/>
</dbReference>
<dbReference type="Gene3D" id="3.60.21.10">
    <property type="match status" value="1"/>
</dbReference>
<keyword evidence="1" id="KW-0479">Metal-binding</keyword>
<evidence type="ECO:0000259" key="2">
    <source>
        <dbReference type="Pfam" id="PF12850"/>
    </source>
</evidence>